<evidence type="ECO:0000259" key="1">
    <source>
        <dbReference type="Pfam" id="PF13088"/>
    </source>
</evidence>
<gene>
    <name evidence="2" type="ORF">TSPGSL018_23799</name>
</gene>
<name>A0A061RTB9_9CHLO</name>
<dbReference type="EMBL" id="GBEZ01010481">
    <property type="protein sequence ID" value="JAC75198.1"/>
    <property type="molecule type" value="Transcribed_RNA"/>
</dbReference>
<proteinExistence type="predicted"/>
<feature type="non-terminal residue" evidence="2">
    <location>
        <position position="1"/>
    </location>
</feature>
<dbReference type="PANTHER" id="PTHR43752">
    <property type="entry name" value="BNR/ASP-BOX REPEAT FAMILY PROTEIN"/>
    <property type="match status" value="1"/>
</dbReference>
<organism evidence="2">
    <name type="scientific">Tetraselmis sp. GSL018</name>
    <dbReference type="NCBI Taxonomy" id="582737"/>
    <lineage>
        <taxon>Eukaryota</taxon>
        <taxon>Viridiplantae</taxon>
        <taxon>Chlorophyta</taxon>
        <taxon>core chlorophytes</taxon>
        <taxon>Chlorodendrophyceae</taxon>
        <taxon>Chlorodendrales</taxon>
        <taxon>Chlorodendraceae</taxon>
        <taxon>Tetraselmis</taxon>
    </lineage>
</organism>
<evidence type="ECO:0000313" key="2">
    <source>
        <dbReference type="EMBL" id="JAC75198.1"/>
    </source>
</evidence>
<dbReference type="InterPro" id="IPR011040">
    <property type="entry name" value="Sialidase"/>
</dbReference>
<reference evidence="2" key="1">
    <citation type="submission" date="2014-05" db="EMBL/GenBank/DDBJ databases">
        <title>The transcriptome of the halophilic microalga Tetraselmis sp. GSL018 isolated from the Great Salt Lake, Utah.</title>
        <authorList>
            <person name="Jinkerson R.E."/>
            <person name="D'Adamo S."/>
            <person name="Posewitz M.C."/>
        </authorList>
    </citation>
    <scope>NUCLEOTIDE SEQUENCE</scope>
    <source>
        <strain evidence="2">GSL018</strain>
    </source>
</reference>
<dbReference type="InterPro" id="IPR036278">
    <property type="entry name" value="Sialidase_sf"/>
</dbReference>
<dbReference type="Pfam" id="PF13088">
    <property type="entry name" value="BNR_2"/>
    <property type="match status" value="1"/>
</dbReference>
<dbReference type="Gene3D" id="2.120.10.10">
    <property type="match status" value="1"/>
</dbReference>
<accession>A0A061RTB9</accession>
<sequence>SPAGIWSGPRTIAKVSNEAHWNPVLFWLPAPSSRGSEGKLWLHFKVGNLIPSWRTYYAVSSDWGATWSEPRELVPGDRGGRGCVKNKPLVLPSGELLAGASLEDGHWRAFIDRTPDGVTWSASAPFAAERGAGVIQPSLWLSPAGTVHCLMRSDQGRVFRSDSGDGGRTWGRAYATKLPNNNSGLDVARLADGTLILAYNPVSGDWAARYPLRVALSKDNGETWSIYWDVETDPGEYSYPAIIPWEDPERGLGFSLTYTWMRRSIGFVSMSVEELRRLASPHTGV</sequence>
<dbReference type="AlphaFoldDB" id="A0A061RTB9"/>
<protein>
    <submittedName>
        <fullName evidence="2">Bnr repeat-like domain protein</fullName>
    </submittedName>
</protein>
<dbReference type="PANTHER" id="PTHR43752:SF2">
    <property type="entry name" value="BNR_ASP-BOX REPEAT FAMILY PROTEIN"/>
    <property type="match status" value="1"/>
</dbReference>
<dbReference type="CDD" id="cd15482">
    <property type="entry name" value="Sialidase_non-viral"/>
    <property type="match status" value="1"/>
</dbReference>
<dbReference type="SUPFAM" id="SSF50939">
    <property type="entry name" value="Sialidases"/>
    <property type="match status" value="1"/>
</dbReference>
<feature type="domain" description="Sialidase" evidence="1">
    <location>
        <begin position="5"/>
        <end position="248"/>
    </location>
</feature>